<dbReference type="Gene3D" id="3.40.710.10">
    <property type="entry name" value="DD-peptidase/beta-lactamase superfamily"/>
    <property type="match status" value="1"/>
</dbReference>
<dbReference type="SUPFAM" id="SSF56601">
    <property type="entry name" value="beta-lactamase/transpeptidase-like"/>
    <property type="match status" value="1"/>
</dbReference>
<gene>
    <name evidence="7" type="primary">ftsI</name>
    <name evidence="7" type="ORF">ERS852448_00993</name>
</gene>
<evidence type="ECO:0000259" key="6">
    <source>
        <dbReference type="Pfam" id="PF03717"/>
    </source>
</evidence>
<dbReference type="EMBL" id="CYYA01000005">
    <property type="protein sequence ID" value="CUM90173.1"/>
    <property type="molecule type" value="Genomic_DNA"/>
</dbReference>
<evidence type="ECO:0000256" key="4">
    <source>
        <dbReference type="SAM" id="MobiDB-lite"/>
    </source>
</evidence>
<name>A0A173SIJ8_EUBRA</name>
<reference evidence="7 8" key="1">
    <citation type="submission" date="2015-09" db="EMBL/GenBank/DDBJ databases">
        <authorList>
            <consortium name="Pathogen Informatics"/>
        </authorList>
    </citation>
    <scope>NUCLEOTIDE SEQUENCE [LARGE SCALE GENOMIC DNA]</scope>
    <source>
        <strain evidence="7 8">2789STDY5608891</strain>
    </source>
</reference>
<dbReference type="Pfam" id="PF03717">
    <property type="entry name" value="PBP_dimer"/>
    <property type="match status" value="1"/>
</dbReference>
<evidence type="ECO:0000256" key="2">
    <source>
        <dbReference type="ARBA" id="ARBA00007171"/>
    </source>
</evidence>
<dbReference type="InterPro" id="IPR012338">
    <property type="entry name" value="Beta-lactam/transpept-like"/>
</dbReference>
<feature type="region of interest" description="Disordered" evidence="4">
    <location>
        <begin position="670"/>
        <end position="698"/>
    </location>
</feature>
<dbReference type="Pfam" id="PF00905">
    <property type="entry name" value="Transpeptidase"/>
    <property type="match status" value="1"/>
</dbReference>
<comment type="similarity">
    <text evidence="2">Belongs to the transpeptidase family.</text>
</comment>
<evidence type="ECO:0000256" key="3">
    <source>
        <dbReference type="ARBA" id="ARBA00023136"/>
    </source>
</evidence>
<protein>
    <submittedName>
        <fullName evidence="7">Peptidoglycan synthase FtsI</fullName>
        <ecNumber evidence="7">2.4.1.129</ecNumber>
    </submittedName>
</protein>
<comment type="subcellular location">
    <subcellularLocation>
        <location evidence="1">Membrane</location>
    </subcellularLocation>
</comment>
<dbReference type="InterPro" id="IPR036138">
    <property type="entry name" value="PBP_dimer_sf"/>
</dbReference>
<dbReference type="AlphaFoldDB" id="A0A173SIJ8"/>
<evidence type="ECO:0000256" key="1">
    <source>
        <dbReference type="ARBA" id="ARBA00004370"/>
    </source>
</evidence>
<keyword evidence="3" id="KW-0472">Membrane</keyword>
<dbReference type="GO" id="GO:0016757">
    <property type="term" value="F:glycosyltransferase activity"/>
    <property type="evidence" value="ECO:0007669"/>
    <property type="project" value="UniProtKB-KW"/>
</dbReference>
<dbReference type="EC" id="2.4.1.129" evidence="7"/>
<evidence type="ECO:0000259" key="5">
    <source>
        <dbReference type="Pfam" id="PF00905"/>
    </source>
</evidence>
<organism evidence="7 8">
    <name type="scientific">Eubacterium ramulus</name>
    <dbReference type="NCBI Taxonomy" id="39490"/>
    <lineage>
        <taxon>Bacteria</taxon>
        <taxon>Bacillati</taxon>
        <taxon>Bacillota</taxon>
        <taxon>Clostridia</taxon>
        <taxon>Eubacteriales</taxon>
        <taxon>Eubacteriaceae</taxon>
        <taxon>Eubacterium</taxon>
    </lineage>
</organism>
<dbReference type="PANTHER" id="PTHR30627">
    <property type="entry name" value="PEPTIDOGLYCAN D,D-TRANSPEPTIDASE"/>
    <property type="match status" value="1"/>
</dbReference>
<keyword evidence="7" id="KW-0808">Transferase</keyword>
<accession>A0A173SIJ8</accession>
<dbReference type="Proteomes" id="UP000095492">
    <property type="component" value="Unassembled WGS sequence"/>
</dbReference>
<evidence type="ECO:0000313" key="7">
    <source>
        <dbReference type="EMBL" id="CUM90173.1"/>
    </source>
</evidence>
<dbReference type="RefSeq" id="WP_070103945.1">
    <property type="nucleotide sequence ID" value="NZ_CAXUGT010000002.1"/>
</dbReference>
<dbReference type="GO" id="GO:0071555">
    <property type="term" value="P:cell wall organization"/>
    <property type="evidence" value="ECO:0007669"/>
    <property type="project" value="TreeGrafter"/>
</dbReference>
<proteinExistence type="inferred from homology"/>
<evidence type="ECO:0000313" key="8">
    <source>
        <dbReference type="Proteomes" id="UP000095492"/>
    </source>
</evidence>
<dbReference type="InterPro" id="IPR005311">
    <property type="entry name" value="PBP_dimer"/>
</dbReference>
<sequence>MRPGRRKKIKKTEKTYKFLTRMKGKMLFVFFIIIAVLIALVGRLAYIQLKSGDRYARIILNQQEYSSKTIPFRRGDIVDRKGTVLATSTDVYNVILDCSVLTSREQYLEPTIAAMVQCFGVDETELRAYVSENPKKRYYKVMDKLPYEEIAQFEDLQNDEKNGKNIKGVWFEKEYIREHPYDTLASTLLGFTTSGNVGIGGLEDYYNETLNGVDGKEYGYVNDDSNYEIKVKEAADGNTLVSTIDANLQSITENKIAEFNNAMKDGQNEGAKNIGVIMMDPNTGEVLAMATNRTYSLQNPWNLDTLRYLSADESTKAIHQAERIELKKYYDTDTIDAMTEEAWNAALSEHYTEDQLSNIRNTAQLNQVWNNFCISSTYEPGSTAKPFTVATGLDSGTLTGNETYYCDGGETISGHHISCIKRAGHGVETIQQSLENSCNDALMQMSYAIGPANFSRYQHIFNFGLKTNIDLPGEARTDSLIYPEDQLSTINLATNSFGQSYNVTMVQMITGYCSLINGGKYYQPHMVSKITDANGNTVQNIEPTLIKETISEETSATIRQYLQGVIVNGSGKKAKVDGYSMGGKTGTAQKLPRSARKYLVSFIGSVPADNPQVAIYVVVDEANSEDQAHSYYAQSIAREILKEALPYLGIYPDEELTGVNEGVGITGEGIQVEQTPESMDSEVPTEAPQSAEGETSGQ</sequence>
<feature type="domain" description="Penicillin-binding protein transpeptidase" evidence="5">
    <location>
        <begin position="275"/>
        <end position="642"/>
    </location>
</feature>
<dbReference type="Gene3D" id="3.90.1310.10">
    <property type="entry name" value="Penicillin-binding protein 2a (Domain 2)"/>
    <property type="match status" value="1"/>
</dbReference>
<dbReference type="InterPro" id="IPR001460">
    <property type="entry name" value="PCN-bd_Tpept"/>
</dbReference>
<feature type="domain" description="Penicillin-binding protein dimerisation" evidence="6">
    <location>
        <begin position="70"/>
        <end position="226"/>
    </location>
</feature>
<dbReference type="STRING" id="39490.ERS852448_00993"/>
<dbReference type="GO" id="GO:0008658">
    <property type="term" value="F:penicillin binding"/>
    <property type="evidence" value="ECO:0007669"/>
    <property type="project" value="InterPro"/>
</dbReference>
<dbReference type="SUPFAM" id="SSF56519">
    <property type="entry name" value="Penicillin binding protein dimerisation domain"/>
    <property type="match status" value="1"/>
</dbReference>
<keyword evidence="7" id="KW-0328">Glycosyltransferase</keyword>
<dbReference type="PANTHER" id="PTHR30627:SF1">
    <property type="entry name" value="PEPTIDOGLYCAN D,D-TRANSPEPTIDASE FTSI"/>
    <property type="match status" value="1"/>
</dbReference>
<dbReference type="GO" id="GO:0005886">
    <property type="term" value="C:plasma membrane"/>
    <property type="evidence" value="ECO:0007669"/>
    <property type="project" value="TreeGrafter"/>
</dbReference>
<dbReference type="InterPro" id="IPR050515">
    <property type="entry name" value="Beta-lactam/transpept"/>
</dbReference>